<dbReference type="InterPro" id="IPR010679">
    <property type="entry name" value="DUF1254"/>
</dbReference>
<dbReference type="PANTHER" id="PTHR36509">
    <property type="entry name" value="BLL3101 PROTEIN"/>
    <property type="match status" value="1"/>
</dbReference>
<evidence type="ECO:0000313" key="4">
    <source>
        <dbReference type="Proteomes" id="UP000763802"/>
    </source>
</evidence>
<dbReference type="InterPro" id="IPR037049">
    <property type="entry name" value="DUF1214_C_sf"/>
</dbReference>
<dbReference type="SUPFAM" id="SSF160935">
    <property type="entry name" value="VPA0735-like"/>
    <property type="match status" value="1"/>
</dbReference>
<dbReference type="InterPro" id="IPR010621">
    <property type="entry name" value="DUF1214"/>
</dbReference>
<name>A0ABS5WWA8_9RHOB</name>
<accession>A0ABS5WWA8</accession>
<dbReference type="PANTHER" id="PTHR36509:SF3">
    <property type="entry name" value="SIGNAL PEPTIDE PROTEIN"/>
    <property type="match status" value="1"/>
</dbReference>
<dbReference type="InterPro" id="IPR037050">
    <property type="entry name" value="DUF1254_sf"/>
</dbReference>
<feature type="domain" description="DUF1214" evidence="1">
    <location>
        <begin position="339"/>
        <end position="446"/>
    </location>
</feature>
<comment type="caution">
    <text evidence="3">The sequence shown here is derived from an EMBL/GenBank/DDBJ whole genome shotgun (WGS) entry which is preliminary data.</text>
</comment>
<dbReference type="Proteomes" id="UP000763802">
    <property type="component" value="Unassembled WGS sequence"/>
</dbReference>
<dbReference type="RefSeq" id="WP_215194148.1">
    <property type="nucleotide sequence ID" value="NZ_JAHHDY010000018.1"/>
</dbReference>
<dbReference type="Pfam" id="PF06742">
    <property type="entry name" value="DUF1214"/>
    <property type="match status" value="1"/>
</dbReference>
<sequence>MPTEPRGGQPPAGSKPSKSNFADQVLYQRAFEAVVWSQPAVMKYGLRRASMEIGGGDNVILAWSSTALPLFETLTPNNTTPYVTSTTDLRNGPVVLEVPKATDKASLFGQVADNWFITIADIGPIGVDKGEGAKILLTPPGYAEDIPEGYIEVKSTSFVLDFAFRSVPSPDGTLEDAYAMSKSLKMYYLSELPNPEPTKILDPLNMRWSTLPRYDERYFEDLQMVIDAGPTRERDKAMMGMLKSIGIEQGKPYDPDEKTTKIFRQAAIDAYHYMLEGYVKGVPAEMFWDNRSWRNVFYTDPDGGFSWDTEGMLDYDNRAIRNWFNVIYFPAGVAEVPATMYVDTPLDSDGNVFQAGKTYKLTVPAKVPANKFWSLTIYDMATWAFIYTPEGRSGLSSRERDSMTLNDDDSVTLYFGPKAPEGLESNWIPTMDKVPFPMFRFYGPEEALFNGEFVLNEIELVK</sequence>
<dbReference type="Gene3D" id="2.60.120.600">
    <property type="entry name" value="Domain of unknown function DUF1214, C-terminal domain"/>
    <property type="match status" value="1"/>
</dbReference>
<evidence type="ECO:0000259" key="1">
    <source>
        <dbReference type="Pfam" id="PF06742"/>
    </source>
</evidence>
<evidence type="ECO:0000259" key="2">
    <source>
        <dbReference type="Pfam" id="PF06863"/>
    </source>
</evidence>
<dbReference type="Pfam" id="PF06863">
    <property type="entry name" value="DUF1254"/>
    <property type="match status" value="1"/>
</dbReference>
<protein>
    <submittedName>
        <fullName evidence="3">DUF1214 domain-containing protein</fullName>
    </submittedName>
</protein>
<dbReference type="Gene3D" id="1.10.3360.10">
    <property type="entry name" value="VPA0735-like domain"/>
    <property type="match status" value="1"/>
</dbReference>
<organism evidence="3 4">
    <name type="scientific">Falsiruegeria litorea</name>
    <dbReference type="NCBI Taxonomy" id="1280831"/>
    <lineage>
        <taxon>Bacteria</taxon>
        <taxon>Pseudomonadati</taxon>
        <taxon>Pseudomonadota</taxon>
        <taxon>Alphaproteobacteria</taxon>
        <taxon>Rhodobacterales</taxon>
        <taxon>Roseobacteraceae</taxon>
        <taxon>Falsiruegeria</taxon>
    </lineage>
</organism>
<feature type="domain" description="DUF1254" evidence="2">
    <location>
        <begin position="72"/>
        <end position="187"/>
    </location>
</feature>
<dbReference type="EMBL" id="JAHHDY010000018">
    <property type="protein sequence ID" value="MBT3142981.1"/>
    <property type="molecule type" value="Genomic_DNA"/>
</dbReference>
<evidence type="ECO:0000313" key="3">
    <source>
        <dbReference type="EMBL" id="MBT3142981.1"/>
    </source>
</evidence>
<dbReference type="Gene3D" id="2.60.40.1610">
    <property type="entry name" value="Domain of unknown function DUF1254"/>
    <property type="match status" value="1"/>
</dbReference>
<proteinExistence type="predicted"/>
<gene>
    <name evidence="3" type="ORF">KL867_18090</name>
</gene>
<keyword evidence="4" id="KW-1185">Reference proteome</keyword>
<reference evidence="3 4" key="1">
    <citation type="submission" date="2021-05" db="EMBL/GenBank/DDBJ databases">
        <title>Draft genomes of marine bacteria isolated from model chitin particles.</title>
        <authorList>
            <person name="Datta M.S."/>
            <person name="Schwartzman J.A."/>
            <person name="Cordero O."/>
        </authorList>
    </citation>
    <scope>NUCLEOTIDE SEQUENCE [LARGE SCALE GENOMIC DNA]</scope>
    <source>
        <strain evidence="3 4">4E07</strain>
    </source>
</reference>